<dbReference type="EMBL" id="FNPX01000003">
    <property type="protein sequence ID" value="SDY75325.1"/>
    <property type="molecule type" value="Genomic_DNA"/>
</dbReference>
<protein>
    <submittedName>
        <fullName evidence="1">Uncharacterized protein</fullName>
    </submittedName>
</protein>
<name>A0A1H3MH00_9RHOB</name>
<dbReference type="Proteomes" id="UP000198914">
    <property type="component" value="Unassembled WGS sequence"/>
</dbReference>
<evidence type="ECO:0000313" key="1">
    <source>
        <dbReference type="EMBL" id="SDY75325.1"/>
    </source>
</evidence>
<dbReference type="AlphaFoldDB" id="A0A1H3MH00"/>
<proteinExistence type="predicted"/>
<sequence length="34" mass="3762">MGFGDERLEGSAAANNVRAKFEYTKVSFGILRKV</sequence>
<evidence type="ECO:0000313" key="2">
    <source>
        <dbReference type="Proteomes" id="UP000198914"/>
    </source>
</evidence>
<keyword evidence="2" id="KW-1185">Reference proteome</keyword>
<reference evidence="2" key="1">
    <citation type="submission" date="2016-10" db="EMBL/GenBank/DDBJ databases">
        <authorList>
            <person name="Varghese N."/>
            <person name="Submissions S."/>
        </authorList>
    </citation>
    <scope>NUCLEOTIDE SEQUENCE [LARGE SCALE GENOMIC DNA]</scope>
    <source>
        <strain evidence="2">DSM 100420</strain>
    </source>
</reference>
<organism evidence="1 2">
    <name type="scientific">Jannaschia faecimaris</name>
    <dbReference type="NCBI Taxonomy" id="1244108"/>
    <lineage>
        <taxon>Bacteria</taxon>
        <taxon>Pseudomonadati</taxon>
        <taxon>Pseudomonadota</taxon>
        <taxon>Alphaproteobacteria</taxon>
        <taxon>Rhodobacterales</taxon>
        <taxon>Roseobacteraceae</taxon>
        <taxon>Jannaschia</taxon>
    </lineage>
</organism>
<gene>
    <name evidence="1" type="ORF">SAMN05444004_10350</name>
</gene>
<accession>A0A1H3MH00</accession>